<dbReference type="InterPro" id="IPR025110">
    <property type="entry name" value="AMP-bd_C"/>
</dbReference>
<dbReference type="Gene3D" id="2.30.38.10">
    <property type="entry name" value="Luciferase, Domain 3"/>
    <property type="match status" value="1"/>
</dbReference>
<dbReference type="Pfam" id="PF00501">
    <property type="entry name" value="AMP-binding"/>
    <property type="match status" value="2"/>
</dbReference>
<sequence>MNGKAGRALPLFDSQEGIWLAQRVAGSRRLYSVGQYVEILGPVDTKTFRRALRWVVAETEILHVRGVEYGDQGQVAQIVGPFPERDLFHEGPGENHRDIAGLTEFTGLTDLIGTVDLSAEDEPKAAAEAWMRAELRTEEGAHADRPFSYTLFRLAHDHYVWFQRYDHLLMDAFGCSLLARRVAHLYTELLHGNTPAPAGHASLDALLAQEAAYRDSERAVRDRGYWLDRFADRPDPAGIPGHGTPAPGGDTPGGGAALEVLRETGELPPGAVTALRAAAGRAGVSWPRLVVAAFAAFTGRMSGSDETVLSLPVAGRMTHEARRTPCTMANILPLRLPTAPTRSLLDLARTAGREVGALLDHQAFRGEHLRRELNWPVGDRWHFGPYVNVLPMAGESLRFGAHRGVVRDVSTRRVEDFGALVSGWSENEGMRVTFEANPTRYDRDWLDAAHRSFLTFLERAVAEPTLPVGRVDTVDGAERLRVVRGWNDTARPVTADSVLGAFEGWADRSPAAAAVIAGEHTLSYGEVEARANRLARRLVGLGVGCESRVGLCLPRGVEMVVAELAVWKAGGAFVPLDPEYPADRLAFMVADSGAEVVLGLGGSLDGVPVGAARVVLLDRVVEGAYASGPLVTRTAADQLAYVIYTSGSTGRPKGVAVAHGGVVNLAEVMRPVLGVAEGVVALQFASFSFDAAVLDVAVTLAGGGTLAVASSRERAEPAALAAMLRRTGVSTASVVPSLLGVLDPAAVEGVGNWVLGAELLTADLASRWTGQARVWNTYGPTEATVITTAGPVAGDIRPQDAPPPIGCPLGNVKTYVLDGHLRPVPVGVTGELYVAGPGVARGYVGRPGLTAERFVACPFGEGGRMYRTGDLARWTADGELLFAGRADEQVKIRGFRVEPGEVEAILAAHSGVRQAAVVVREDRPGDKRLIGYVVPEGAEPATPLELRTYLADALPEYMVPAVVLELDALPLTANGKLDRTALPAPDFAGTGGGRGPATAVEEVLCGLFGEVLGLGRVGADVSFFDLGGDSLSGMRLVARVRAVFDADLGIGELFGAPTVEGLARFVGEGSGPGRVALRPYARPEVVPLSFAQQRMWFLNRLEETVPGAAAAYNLPLVLRISGDLDVAALEAALGDVADRHESLRTVFPDAGGVPRQQVLDGDAGRPRLSITRPGEAQAEDVLAEHQAMGFDLRLELPWRAALLVLGPDDFTLSLVAHHVAVDGWSMGVIARDLEAAYAARCEGGHTSSLAPLSVQYADYALWQRELLGDLDDPDSVLSGQLSYWRQALADVPQELALPVDRARPAVPSFQGSRVPVEADAETHARLVDVAGQGRATMFMVVHAAVGVLLSRLGAGEDIVLGTPAAGRGDTALEELAGFFVNTLVLRTDLGGDPTFAELLERVRAADLAAYAHQDIPFERLVDEVNPARSVSRNPLFQVMLALENVPEPEWRLRGARVTSASMTAPAARFDLAVTLTEQRDADGYPGGLDGDILYATDLFDETTAHTLADRLTRVLAQVAADPDIRLSEVDVLTEAERLRVVEQWNDTDRTVVSGSVVEAFRGRAALTPDTAAVVSGERTLSYAELDAATNRLARRLVGLGVGCESRVGLCLPRGVDMVVAELAVWKAGVRSFRWIRSTRRIGWLSWSRTVGRRSCWAWAGRWTGCRSRRRG</sequence>
<dbReference type="SUPFAM" id="SSF52777">
    <property type="entry name" value="CoA-dependent acyltransferases"/>
    <property type="match status" value="4"/>
</dbReference>
<evidence type="ECO:0000256" key="2">
    <source>
        <dbReference type="ARBA" id="ARBA00022450"/>
    </source>
</evidence>
<dbReference type="GO" id="GO:0044550">
    <property type="term" value="P:secondary metabolite biosynthetic process"/>
    <property type="evidence" value="ECO:0007669"/>
    <property type="project" value="UniProtKB-ARBA"/>
</dbReference>
<comment type="cofactor">
    <cofactor evidence="1">
        <name>pantetheine 4'-phosphate</name>
        <dbReference type="ChEBI" id="CHEBI:47942"/>
    </cofactor>
</comment>
<dbReference type="FunFam" id="3.40.50.12780:FF:000012">
    <property type="entry name" value="Non-ribosomal peptide synthetase"/>
    <property type="match status" value="1"/>
</dbReference>
<accession>A0A5J6G891</accession>
<keyword evidence="2" id="KW-0596">Phosphopantetheine</keyword>
<dbReference type="Pfam" id="PF00668">
    <property type="entry name" value="Condensation"/>
    <property type="match status" value="2"/>
</dbReference>
<dbReference type="PROSITE" id="PS00455">
    <property type="entry name" value="AMP_BINDING"/>
    <property type="match status" value="1"/>
</dbReference>
<organism evidence="5 6">
    <name type="scientific">Streptomyces kanamyceticus</name>
    <dbReference type="NCBI Taxonomy" id="1967"/>
    <lineage>
        <taxon>Bacteria</taxon>
        <taxon>Bacillati</taxon>
        <taxon>Actinomycetota</taxon>
        <taxon>Actinomycetes</taxon>
        <taxon>Kitasatosporales</taxon>
        <taxon>Streptomycetaceae</taxon>
        <taxon>Streptomyces</taxon>
    </lineage>
</organism>
<dbReference type="InterPro" id="IPR010071">
    <property type="entry name" value="AA_adenyl_dom"/>
</dbReference>
<dbReference type="InterPro" id="IPR020845">
    <property type="entry name" value="AMP-binding_CS"/>
</dbReference>
<dbReference type="CDD" id="cd19540">
    <property type="entry name" value="LCL_NRPS-like"/>
    <property type="match status" value="1"/>
</dbReference>
<dbReference type="GO" id="GO:0017000">
    <property type="term" value="P:antibiotic biosynthetic process"/>
    <property type="evidence" value="ECO:0007669"/>
    <property type="project" value="UniProtKB-ARBA"/>
</dbReference>
<keyword evidence="6" id="KW-1185">Reference proteome</keyword>
<evidence type="ECO:0000256" key="1">
    <source>
        <dbReference type="ARBA" id="ARBA00001957"/>
    </source>
</evidence>
<dbReference type="Proteomes" id="UP000325529">
    <property type="component" value="Chromosome"/>
</dbReference>
<dbReference type="GO" id="GO:0043041">
    <property type="term" value="P:amino acid activation for nonribosomal peptide biosynthetic process"/>
    <property type="evidence" value="ECO:0007669"/>
    <property type="project" value="TreeGrafter"/>
</dbReference>
<reference evidence="5 6" key="1">
    <citation type="submission" date="2017-09" db="EMBL/GenBank/DDBJ databases">
        <authorList>
            <person name="Lee N."/>
            <person name="Cho B.-K."/>
        </authorList>
    </citation>
    <scope>NUCLEOTIDE SEQUENCE [LARGE SCALE GENOMIC DNA]</scope>
    <source>
        <strain evidence="5 6">ATCC 12853</strain>
    </source>
</reference>
<dbReference type="InterPro" id="IPR020806">
    <property type="entry name" value="PKS_PP-bd"/>
</dbReference>
<dbReference type="InterPro" id="IPR001242">
    <property type="entry name" value="Condensation_dom"/>
</dbReference>
<feature type="domain" description="Carrier" evidence="4">
    <location>
        <begin position="995"/>
        <end position="1070"/>
    </location>
</feature>
<dbReference type="Pfam" id="PF13193">
    <property type="entry name" value="AMP-binding_C"/>
    <property type="match status" value="1"/>
</dbReference>
<gene>
    <name evidence="5" type="ORF">CP970_02955</name>
</gene>
<dbReference type="InterPro" id="IPR000873">
    <property type="entry name" value="AMP-dep_synth/lig_dom"/>
</dbReference>
<protein>
    <submittedName>
        <fullName evidence="5">Amino acid adenylation domain-containing protein</fullName>
    </submittedName>
</protein>
<dbReference type="Gene3D" id="1.10.1200.10">
    <property type="entry name" value="ACP-like"/>
    <property type="match status" value="1"/>
</dbReference>
<dbReference type="InterPro" id="IPR045851">
    <property type="entry name" value="AMP-bd_C_sf"/>
</dbReference>
<dbReference type="PROSITE" id="PS50075">
    <property type="entry name" value="CARRIER"/>
    <property type="match status" value="1"/>
</dbReference>
<dbReference type="GO" id="GO:0031177">
    <property type="term" value="F:phosphopantetheine binding"/>
    <property type="evidence" value="ECO:0007669"/>
    <property type="project" value="InterPro"/>
</dbReference>
<dbReference type="CDD" id="cd05930">
    <property type="entry name" value="A_NRPS"/>
    <property type="match status" value="1"/>
</dbReference>
<dbReference type="Pfam" id="PF00550">
    <property type="entry name" value="PP-binding"/>
    <property type="match status" value="1"/>
</dbReference>
<dbReference type="PROSITE" id="PS00012">
    <property type="entry name" value="PHOSPHOPANTETHEINE"/>
    <property type="match status" value="1"/>
</dbReference>
<proteinExistence type="predicted"/>
<dbReference type="PANTHER" id="PTHR45527:SF1">
    <property type="entry name" value="FATTY ACID SYNTHASE"/>
    <property type="match status" value="1"/>
</dbReference>
<dbReference type="Gene3D" id="3.30.559.30">
    <property type="entry name" value="Nonribosomal peptide synthetase, condensation domain"/>
    <property type="match status" value="2"/>
</dbReference>
<dbReference type="GO" id="GO:0008610">
    <property type="term" value="P:lipid biosynthetic process"/>
    <property type="evidence" value="ECO:0007669"/>
    <property type="project" value="UniProtKB-ARBA"/>
</dbReference>
<dbReference type="GO" id="GO:0005829">
    <property type="term" value="C:cytosol"/>
    <property type="evidence" value="ECO:0007669"/>
    <property type="project" value="TreeGrafter"/>
</dbReference>
<dbReference type="SMART" id="SM00823">
    <property type="entry name" value="PKS_PP"/>
    <property type="match status" value="1"/>
</dbReference>
<dbReference type="FunFam" id="3.30.300.30:FF:000010">
    <property type="entry name" value="Enterobactin synthetase component F"/>
    <property type="match status" value="1"/>
</dbReference>
<dbReference type="NCBIfam" id="TIGR01733">
    <property type="entry name" value="AA-adenyl-dom"/>
    <property type="match status" value="1"/>
</dbReference>
<dbReference type="InterPro" id="IPR006162">
    <property type="entry name" value="Ppantetheine_attach_site"/>
</dbReference>
<evidence type="ECO:0000313" key="5">
    <source>
        <dbReference type="EMBL" id="QEU90001.1"/>
    </source>
</evidence>
<dbReference type="Gene3D" id="3.30.300.30">
    <property type="match status" value="1"/>
</dbReference>
<dbReference type="Gene3D" id="3.30.559.10">
    <property type="entry name" value="Chloramphenicol acetyltransferase-like domain"/>
    <property type="match status" value="2"/>
</dbReference>
<keyword evidence="3" id="KW-0597">Phosphoprotein</keyword>
<dbReference type="InterPro" id="IPR023213">
    <property type="entry name" value="CAT-like_dom_sf"/>
</dbReference>
<dbReference type="SUPFAM" id="SSF47336">
    <property type="entry name" value="ACP-like"/>
    <property type="match status" value="1"/>
</dbReference>
<dbReference type="Gene3D" id="3.40.50.980">
    <property type="match status" value="2"/>
</dbReference>
<dbReference type="PANTHER" id="PTHR45527">
    <property type="entry name" value="NONRIBOSOMAL PEPTIDE SYNTHETASE"/>
    <property type="match status" value="1"/>
</dbReference>
<dbReference type="Gene3D" id="3.40.50.12780">
    <property type="entry name" value="N-terminal domain of ligase-like"/>
    <property type="match status" value="1"/>
</dbReference>
<dbReference type="InterPro" id="IPR042099">
    <property type="entry name" value="ANL_N_sf"/>
</dbReference>
<evidence type="ECO:0000259" key="4">
    <source>
        <dbReference type="PROSITE" id="PS50075"/>
    </source>
</evidence>
<evidence type="ECO:0000256" key="3">
    <source>
        <dbReference type="ARBA" id="ARBA00022553"/>
    </source>
</evidence>
<dbReference type="FunFam" id="2.30.38.10:FF:000001">
    <property type="entry name" value="Non-ribosomal peptide synthetase PvdI"/>
    <property type="match status" value="1"/>
</dbReference>
<dbReference type="InterPro" id="IPR036736">
    <property type="entry name" value="ACP-like_sf"/>
</dbReference>
<dbReference type="KEGG" id="ska:CP970_02955"/>
<name>A0A5J6G891_STRKN</name>
<evidence type="ECO:0000313" key="6">
    <source>
        <dbReference type="Proteomes" id="UP000325529"/>
    </source>
</evidence>
<dbReference type="SUPFAM" id="SSF56801">
    <property type="entry name" value="Acetyl-CoA synthetase-like"/>
    <property type="match status" value="2"/>
</dbReference>
<dbReference type="EMBL" id="CP023699">
    <property type="protein sequence ID" value="QEU90001.1"/>
    <property type="molecule type" value="Genomic_DNA"/>
</dbReference>
<dbReference type="FunFam" id="3.40.50.980:FF:000001">
    <property type="entry name" value="Non-ribosomal peptide synthetase"/>
    <property type="match status" value="1"/>
</dbReference>
<dbReference type="GO" id="GO:0003824">
    <property type="term" value="F:catalytic activity"/>
    <property type="evidence" value="ECO:0007669"/>
    <property type="project" value="InterPro"/>
</dbReference>
<dbReference type="InterPro" id="IPR009081">
    <property type="entry name" value="PP-bd_ACP"/>
</dbReference>